<keyword evidence="1" id="KW-1133">Transmembrane helix</keyword>
<sequence>MSDLQSRKPERVVSLDIFRGLNIALMIFVNEVAEIRGLPRWTYHAHGYENRMTYVDMVFPAFLLIVGMSLPLAVNSRIRRGDTAPQLVWYVVLRSVALITLGLILANLSSGTAALMHGLPGAVWGLLALLAAVLVWFDYPRDSERKHAQLHAGLRVAGLVMLVVLAALYRKAENGGPVQWLSYSYPEILGLIGYTYLLGALCYMATRRWKWAPAGWFAVFAVYNVLATAKILPTTDKWWIWPVSNGSMETLVFAGVLLTTLFFLSPDLPFRRKAVLACSFGVIAGLAGWLALPLGLSKIRATPSWVLFTIAACCWVYTLLYWLCDVKQIRGWAAPVRSAGSNTLLTYLLPDFWYVLLGVFSIHAWSTLYPTGWGGVVRSLVFTAAMLAISTLLTRMKVRLQL</sequence>
<organism evidence="3 4">
    <name type="scientific">Terriglobus aquaticus</name>
    <dbReference type="NCBI Taxonomy" id="940139"/>
    <lineage>
        <taxon>Bacteria</taxon>
        <taxon>Pseudomonadati</taxon>
        <taxon>Acidobacteriota</taxon>
        <taxon>Terriglobia</taxon>
        <taxon>Terriglobales</taxon>
        <taxon>Acidobacteriaceae</taxon>
        <taxon>Terriglobus</taxon>
    </lineage>
</organism>
<accession>A0ABW9KF73</accession>
<dbReference type="RefSeq" id="WP_263414132.1">
    <property type="nucleotide sequence ID" value="NZ_BAABBH010000001.1"/>
</dbReference>
<evidence type="ECO:0000259" key="2">
    <source>
        <dbReference type="Pfam" id="PF16401"/>
    </source>
</evidence>
<dbReference type="Pfam" id="PF16401">
    <property type="entry name" value="DUF5009"/>
    <property type="match status" value="1"/>
</dbReference>
<dbReference type="Proteomes" id="UP001634747">
    <property type="component" value="Unassembled WGS sequence"/>
</dbReference>
<dbReference type="EMBL" id="JBJYXY010000001">
    <property type="protein sequence ID" value="MFN2974300.1"/>
    <property type="molecule type" value="Genomic_DNA"/>
</dbReference>
<feature type="transmembrane region" description="Helical" evidence="1">
    <location>
        <begin position="372"/>
        <end position="393"/>
    </location>
</feature>
<feature type="transmembrane region" description="Helical" evidence="1">
    <location>
        <begin position="213"/>
        <end position="232"/>
    </location>
</feature>
<feature type="domain" description="DUF5009" evidence="2">
    <location>
        <begin position="12"/>
        <end position="221"/>
    </location>
</feature>
<evidence type="ECO:0000256" key="1">
    <source>
        <dbReference type="SAM" id="Phobius"/>
    </source>
</evidence>
<feature type="transmembrane region" description="Helical" evidence="1">
    <location>
        <begin position="304"/>
        <end position="323"/>
    </location>
</feature>
<evidence type="ECO:0000313" key="3">
    <source>
        <dbReference type="EMBL" id="MFN2974300.1"/>
    </source>
</evidence>
<reference evidence="3 4" key="1">
    <citation type="submission" date="2024-12" db="EMBL/GenBank/DDBJ databases">
        <authorList>
            <person name="Lee Y."/>
        </authorList>
    </citation>
    <scope>NUCLEOTIDE SEQUENCE [LARGE SCALE GENOMIC DNA]</scope>
    <source>
        <strain evidence="3 4">03SUJ4</strain>
    </source>
</reference>
<feature type="transmembrane region" description="Helical" evidence="1">
    <location>
        <begin position="114"/>
        <end position="137"/>
    </location>
</feature>
<feature type="transmembrane region" description="Helical" evidence="1">
    <location>
        <begin position="149"/>
        <end position="168"/>
    </location>
</feature>
<comment type="caution">
    <text evidence="3">The sequence shown here is derived from an EMBL/GenBank/DDBJ whole genome shotgun (WGS) entry which is preliminary data.</text>
</comment>
<feature type="transmembrane region" description="Helical" evidence="1">
    <location>
        <begin position="238"/>
        <end position="262"/>
    </location>
</feature>
<keyword evidence="1" id="KW-0812">Transmembrane</keyword>
<dbReference type="PANTHER" id="PTHR31061:SF24">
    <property type="entry name" value="LD22376P"/>
    <property type="match status" value="1"/>
</dbReference>
<gene>
    <name evidence="3" type="ORF">ACK2TP_00850</name>
</gene>
<evidence type="ECO:0000313" key="4">
    <source>
        <dbReference type="Proteomes" id="UP001634747"/>
    </source>
</evidence>
<proteinExistence type="predicted"/>
<name>A0ABW9KF73_9BACT</name>
<keyword evidence="4" id="KW-1185">Reference proteome</keyword>
<feature type="transmembrane region" description="Helical" evidence="1">
    <location>
        <begin position="344"/>
        <end position="366"/>
    </location>
</feature>
<keyword evidence="1" id="KW-0472">Membrane</keyword>
<protein>
    <submittedName>
        <fullName evidence="3">DUF5009 domain-containing protein</fullName>
    </submittedName>
</protein>
<feature type="transmembrane region" description="Helical" evidence="1">
    <location>
        <begin position="53"/>
        <end position="75"/>
    </location>
</feature>
<feature type="transmembrane region" description="Helical" evidence="1">
    <location>
        <begin position="274"/>
        <end position="292"/>
    </location>
</feature>
<feature type="transmembrane region" description="Helical" evidence="1">
    <location>
        <begin position="188"/>
        <end position="206"/>
    </location>
</feature>
<dbReference type="InterPro" id="IPR032176">
    <property type="entry name" value="DUF5009"/>
</dbReference>
<dbReference type="PANTHER" id="PTHR31061">
    <property type="entry name" value="LD22376P"/>
    <property type="match status" value="1"/>
</dbReference>
<feature type="transmembrane region" description="Helical" evidence="1">
    <location>
        <begin position="87"/>
        <end position="108"/>
    </location>
</feature>